<dbReference type="Gene3D" id="2.170.150.70">
    <property type="match status" value="1"/>
</dbReference>
<evidence type="ECO:0000313" key="3">
    <source>
        <dbReference type="Proteomes" id="UP000295703"/>
    </source>
</evidence>
<dbReference type="AlphaFoldDB" id="A0A4R8RV87"/>
<sequence length="250" mass="28339">MVYTQQPDMTESSQRPLRGGCQCGRNRYIIDVPRESTERAQVLFHTDARHRVPLATPLAAMIRVPLSWYRSTTHAFFPDERHSMIHRVFESSSAGPSKRYFCGFCGTPLSYWTERPHTEADYIHLTLASLCGEDLRDLEDLGLIPELHETEGAPVVPTPVTVLGRETRGVPWFDNMINDTRLGHLRPSHGSEPSRNGNTRIEWEIVEWTDADEDTNVVPPTEGLYTTTSHPGKRKLDERDDADAAMEGPR</sequence>
<evidence type="ECO:0008006" key="4">
    <source>
        <dbReference type="Google" id="ProtNLM"/>
    </source>
</evidence>
<dbReference type="Proteomes" id="UP000295703">
    <property type="component" value="Unassembled WGS sequence"/>
</dbReference>
<gene>
    <name evidence="2" type="ORF">CTRI78_v000727</name>
</gene>
<dbReference type="SUPFAM" id="SSF51316">
    <property type="entry name" value="Mss4-like"/>
    <property type="match status" value="1"/>
</dbReference>
<dbReference type="STRING" id="5466.A0A4R8RV87"/>
<reference evidence="2 3" key="1">
    <citation type="submission" date="2018-12" db="EMBL/GenBank/DDBJ databases">
        <title>Genome sequence and assembly of Colletotrichum trifolii.</title>
        <authorList>
            <person name="Gan P."/>
            <person name="Shirasu K."/>
        </authorList>
    </citation>
    <scope>NUCLEOTIDE SEQUENCE [LARGE SCALE GENOMIC DNA]</scope>
    <source>
        <strain evidence="2 3">543-2</strain>
    </source>
</reference>
<evidence type="ECO:0000256" key="1">
    <source>
        <dbReference type="SAM" id="MobiDB-lite"/>
    </source>
</evidence>
<evidence type="ECO:0000313" key="2">
    <source>
        <dbReference type="EMBL" id="TDZ74404.1"/>
    </source>
</evidence>
<name>A0A4R8RV87_COLTR</name>
<keyword evidence="3" id="KW-1185">Reference proteome</keyword>
<dbReference type="InterPro" id="IPR011057">
    <property type="entry name" value="Mss4-like_sf"/>
</dbReference>
<dbReference type="EMBL" id="RYZW01000004">
    <property type="protein sequence ID" value="TDZ74404.1"/>
    <property type="molecule type" value="Genomic_DNA"/>
</dbReference>
<accession>A0A4R8RV87</accession>
<proteinExistence type="predicted"/>
<organism evidence="2 3">
    <name type="scientific">Colletotrichum trifolii</name>
    <dbReference type="NCBI Taxonomy" id="5466"/>
    <lineage>
        <taxon>Eukaryota</taxon>
        <taxon>Fungi</taxon>
        <taxon>Dikarya</taxon>
        <taxon>Ascomycota</taxon>
        <taxon>Pezizomycotina</taxon>
        <taxon>Sordariomycetes</taxon>
        <taxon>Hypocreomycetidae</taxon>
        <taxon>Glomerellales</taxon>
        <taxon>Glomerellaceae</taxon>
        <taxon>Colletotrichum</taxon>
        <taxon>Colletotrichum orbiculare species complex</taxon>
    </lineage>
</organism>
<feature type="region of interest" description="Disordered" evidence="1">
    <location>
        <begin position="214"/>
        <end position="250"/>
    </location>
</feature>
<protein>
    <recommendedName>
        <fullName evidence="4">CENP-V/GFA domain-containing protein</fullName>
    </recommendedName>
</protein>
<comment type="caution">
    <text evidence="2">The sequence shown here is derived from an EMBL/GenBank/DDBJ whole genome shotgun (WGS) entry which is preliminary data.</text>
</comment>